<dbReference type="PANTHER" id="PTHR37807">
    <property type="entry name" value="OS07G0160300 PROTEIN"/>
    <property type="match status" value="1"/>
</dbReference>
<evidence type="ECO:0000313" key="2">
    <source>
        <dbReference type="Proteomes" id="UP000298693"/>
    </source>
</evidence>
<geneLocation type="plasmid" evidence="1">
    <name>p1</name>
</geneLocation>
<evidence type="ECO:0000313" key="1">
    <source>
        <dbReference type="EMBL" id="QCO17699.1"/>
    </source>
</evidence>
<dbReference type="InterPro" id="IPR027417">
    <property type="entry name" value="P-loop_NTPase"/>
</dbReference>
<dbReference type="PANTHER" id="PTHR37807:SF3">
    <property type="entry name" value="OS07G0160300 PROTEIN"/>
    <property type="match status" value="1"/>
</dbReference>
<dbReference type="AlphaFoldDB" id="A0A4D8RDX3"/>
<protein>
    <submittedName>
        <fullName evidence="1">AAA family ATPase</fullName>
    </submittedName>
</protein>
<dbReference type="Gene3D" id="3.40.50.300">
    <property type="entry name" value="P-loop containing nucleotide triphosphate hydrolases"/>
    <property type="match status" value="1"/>
</dbReference>
<dbReference type="Pfam" id="PF13671">
    <property type="entry name" value="AAA_33"/>
    <property type="match status" value="1"/>
</dbReference>
<dbReference type="SUPFAM" id="SSF52540">
    <property type="entry name" value="P-loop containing nucleoside triphosphate hydrolases"/>
    <property type="match status" value="1"/>
</dbReference>
<dbReference type="EMBL" id="CP032346">
    <property type="protein sequence ID" value="QCO17699.1"/>
    <property type="molecule type" value="Genomic_DNA"/>
</dbReference>
<organism evidence="1 2">
    <name type="scientific">Azospirillum brasilense</name>
    <dbReference type="NCBI Taxonomy" id="192"/>
    <lineage>
        <taxon>Bacteria</taxon>
        <taxon>Pseudomonadati</taxon>
        <taxon>Pseudomonadota</taxon>
        <taxon>Alphaproteobacteria</taxon>
        <taxon>Rhodospirillales</taxon>
        <taxon>Azospirillaceae</taxon>
        <taxon>Azospirillum</taxon>
    </lineage>
</organism>
<gene>
    <name evidence="1" type="ORF">D3869_21130</name>
</gene>
<proteinExistence type="predicted"/>
<reference evidence="1 2" key="1">
    <citation type="submission" date="2018-09" db="EMBL/GenBank/DDBJ databases">
        <title>Whole genome based analysis of evolution and adaptive divergence in Indian and Brazilian strains of Azospirillum brasilense.</title>
        <authorList>
            <person name="Singh C."/>
            <person name="Tripathi A.K."/>
        </authorList>
    </citation>
    <scope>NUCLEOTIDE SEQUENCE [LARGE SCALE GENOMIC DNA]</scope>
    <source>
        <strain evidence="1 2">MTCC4039</strain>
        <plasmid evidence="1 2">p1</plasmid>
    </source>
</reference>
<dbReference type="Proteomes" id="UP000298693">
    <property type="component" value="Plasmid p1"/>
</dbReference>
<keyword evidence="1" id="KW-0614">Plasmid</keyword>
<dbReference type="RefSeq" id="WP_137141788.1">
    <property type="nucleotide sequence ID" value="NZ_CP032346.1"/>
</dbReference>
<sequence>MLIVFGGLPGTGKTTIARVLARRLGAFHLRIDTIEQAIRMAGGADGEAVGPQGYVVAYALAGDNLRLGATVIADCVNPVRITREAWRATALQAGVRLVEVEVVCSDPVEHRHRVETRQSDIAGHRPPSWAAVRGREYEPWDGLDAVIDTAGREVDACVAAILAILPGHPLHESGRRP</sequence>
<name>A0A4D8RDX3_AZOBR</name>
<accession>A0A4D8RDX3</accession>